<dbReference type="AlphaFoldDB" id="A0A7C1JWA9"/>
<accession>A0A7C1JWA9</accession>
<protein>
    <submittedName>
        <fullName evidence="1">Nuclear transport factor 2 family protein</fullName>
    </submittedName>
</protein>
<dbReference type="PANTHER" id="PTHR41252">
    <property type="entry name" value="BLR2505 PROTEIN"/>
    <property type="match status" value="1"/>
</dbReference>
<comment type="caution">
    <text evidence="1">The sequence shown here is derived from an EMBL/GenBank/DDBJ whole genome shotgun (WGS) entry which is preliminary data.</text>
</comment>
<organism evidence="1">
    <name type="scientific">Thermomicrobium roseum</name>
    <dbReference type="NCBI Taxonomy" id="500"/>
    <lineage>
        <taxon>Bacteria</taxon>
        <taxon>Pseudomonadati</taxon>
        <taxon>Thermomicrobiota</taxon>
        <taxon>Thermomicrobia</taxon>
        <taxon>Thermomicrobiales</taxon>
        <taxon>Thermomicrobiaceae</taxon>
        <taxon>Thermomicrobium</taxon>
    </lineage>
</organism>
<name>A0A7C1JWA9_THERO</name>
<sequence length="135" mass="15348">MMATQSNTKMVQDLYSAFGRGDITSILNMLAEDVEWREPPGGTAPFKGIYRGRDSVGQFFARFAEAVEVESFEPREFYTHGDTVIALGHYRFRAKKTGKPYESDWTMVWRFRSGQVARFQIYKDSAAEAAALRDG</sequence>
<dbReference type="PANTHER" id="PTHR41252:SF1">
    <property type="entry name" value="BLR2505 PROTEIN"/>
    <property type="match status" value="1"/>
</dbReference>
<dbReference type="SUPFAM" id="SSF54427">
    <property type="entry name" value="NTF2-like"/>
    <property type="match status" value="1"/>
</dbReference>
<dbReference type="Pfam" id="PF12680">
    <property type="entry name" value="SnoaL_2"/>
    <property type="match status" value="1"/>
</dbReference>
<proteinExistence type="predicted"/>
<evidence type="ECO:0000313" key="1">
    <source>
        <dbReference type="EMBL" id="HEF66423.1"/>
    </source>
</evidence>
<gene>
    <name evidence="1" type="ORF">ENP47_12620</name>
</gene>
<reference evidence="1" key="1">
    <citation type="journal article" date="2020" name="mSystems">
        <title>Genome- and Community-Level Interaction Insights into Carbon Utilization and Element Cycling Functions of Hydrothermarchaeota in Hydrothermal Sediment.</title>
        <authorList>
            <person name="Zhou Z."/>
            <person name="Liu Y."/>
            <person name="Xu W."/>
            <person name="Pan J."/>
            <person name="Luo Z.H."/>
            <person name="Li M."/>
        </authorList>
    </citation>
    <scope>NUCLEOTIDE SEQUENCE [LARGE SCALE GENOMIC DNA]</scope>
    <source>
        <strain evidence="1">SpSt-222</strain>
    </source>
</reference>
<dbReference type="EMBL" id="DSJL01000011">
    <property type="protein sequence ID" value="HEF66423.1"/>
    <property type="molecule type" value="Genomic_DNA"/>
</dbReference>
<dbReference type="InterPro" id="IPR037401">
    <property type="entry name" value="SnoaL-like"/>
</dbReference>
<dbReference type="InterPro" id="IPR032710">
    <property type="entry name" value="NTF2-like_dom_sf"/>
</dbReference>
<dbReference type="Gene3D" id="3.10.450.50">
    <property type="match status" value="1"/>
</dbReference>